<dbReference type="EMBL" id="CM047904">
    <property type="protein sequence ID" value="KAJ0090995.1"/>
    <property type="molecule type" value="Genomic_DNA"/>
</dbReference>
<sequence length="476" mass="53490">MASEKIGLMNISTSFLQVNKTESSIDVENLGVSQIGPRLLNEIFDAKITGLSGEFELVNGKLQQSTFEVFNVIGQGQNVVGYWTQDKGLSRNLGSTKRWTLSNSSKLKKIIWPGHSIKIPKGWDIPKLKVGIPKHEGFTQFVEIQRNPYTKETKCTGFSCDVFLATLDALDFEVPYEFVPFMNAEGRSTGTYDELLYQIEDKKVDIVVGDTTIVANRTSYVDFTLPYSESGVTMLVPIKRDKRKNMWIFLRPWSWDLWLAVVMYSIFTGIAIRIIEHGTPNTEFQGSTTRQVGMSKLVPYHTIQEYHNALSKGSENGGVAAIFDEIPYVRVFLAKYAILRVRENKTLDDIEKRYFAHELTSQSDNADPIATSSPSLDVYSFGGLFIITGVATLFALIISQSWLWQKPVAMAKEYTQKYLASRSPNNTEEIVIQSTTGNEMNVTEQSSVPEVESTSENPPRMSNLQIDENVSAEQAK</sequence>
<gene>
    <name evidence="1" type="ORF">Patl1_14360</name>
</gene>
<reference evidence="2" key="1">
    <citation type="journal article" date="2023" name="G3 (Bethesda)">
        <title>Genome assembly and association tests identify interacting loci associated with vigor, precocity, and sex in interspecific pistachio rootstocks.</title>
        <authorList>
            <person name="Palmer W."/>
            <person name="Jacygrad E."/>
            <person name="Sagayaradj S."/>
            <person name="Cavanaugh K."/>
            <person name="Han R."/>
            <person name="Bertier L."/>
            <person name="Beede B."/>
            <person name="Kafkas S."/>
            <person name="Golino D."/>
            <person name="Preece J."/>
            <person name="Michelmore R."/>
        </authorList>
    </citation>
    <scope>NUCLEOTIDE SEQUENCE [LARGE SCALE GENOMIC DNA]</scope>
</reference>
<keyword evidence="2" id="KW-1185">Reference proteome</keyword>
<evidence type="ECO:0000313" key="1">
    <source>
        <dbReference type="EMBL" id="KAJ0090995.1"/>
    </source>
</evidence>
<organism evidence="1 2">
    <name type="scientific">Pistacia atlantica</name>
    <dbReference type="NCBI Taxonomy" id="434234"/>
    <lineage>
        <taxon>Eukaryota</taxon>
        <taxon>Viridiplantae</taxon>
        <taxon>Streptophyta</taxon>
        <taxon>Embryophyta</taxon>
        <taxon>Tracheophyta</taxon>
        <taxon>Spermatophyta</taxon>
        <taxon>Magnoliopsida</taxon>
        <taxon>eudicotyledons</taxon>
        <taxon>Gunneridae</taxon>
        <taxon>Pentapetalae</taxon>
        <taxon>rosids</taxon>
        <taxon>malvids</taxon>
        <taxon>Sapindales</taxon>
        <taxon>Anacardiaceae</taxon>
        <taxon>Pistacia</taxon>
    </lineage>
</organism>
<proteinExistence type="predicted"/>
<name>A0ACC1AWB6_9ROSI</name>
<dbReference type="Proteomes" id="UP001164250">
    <property type="component" value="Chromosome 8"/>
</dbReference>
<accession>A0ACC1AWB6</accession>
<evidence type="ECO:0000313" key="2">
    <source>
        <dbReference type="Proteomes" id="UP001164250"/>
    </source>
</evidence>
<protein>
    <submittedName>
        <fullName evidence="1">Uncharacterized protein</fullName>
    </submittedName>
</protein>
<comment type="caution">
    <text evidence="1">The sequence shown here is derived from an EMBL/GenBank/DDBJ whole genome shotgun (WGS) entry which is preliminary data.</text>
</comment>